<evidence type="ECO:0000313" key="4">
    <source>
        <dbReference type="Proteomes" id="UP001374579"/>
    </source>
</evidence>
<proteinExistence type="predicted"/>
<feature type="transmembrane region" description="Helical" evidence="2">
    <location>
        <begin position="234"/>
        <end position="256"/>
    </location>
</feature>
<feature type="compositionally biased region" description="Acidic residues" evidence="1">
    <location>
        <begin position="353"/>
        <end position="364"/>
    </location>
</feature>
<feature type="compositionally biased region" description="Basic residues" evidence="1">
    <location>
        <begin position="373"/>
        <end position="387"/>
    </location>
</feature>
<dbReference type="AlphaFoldDB" id="A0AAN9ANR2"/>
<evidence type="ECO:0000256" key="2">
    <source>
        <dbReference type="SAM" id="Phobius"/>
    </source>
</evidence>
<accession>A0AAN9ANR2</accession>
<protein>
    <submittedName>
        <fullName evidence="3">Uncharacterized protein</fullName>
    </submittedName>
</protein>
<keyword evidence="2" id="KW-0472">Membrane</keyword>
<evidence type="ECO:0000256" key="1">
    <source>
        <dbReference type="SAM" id="MobiDB-lite"/>
    </source>
</evidence>
<organism evidence="3 4">
    <name type="scientific">Littorina saxatilis</name>
    <dbReference type="NCBI Taxonomy" id="31220"/>
    <lineage>
        <taxon>Eukaryota</taxon>
        <taxon>Metazoa</taxon>
        <taxon>Spiralia</taxon>
        <taxon>Lophotrochozoa</taxon>
        <taxon>Mollusca</taxon>
        <taxon>Gastropoda</taxon>
        <taxon>Caenogastropoda</taxon>
        <taxon>Littorinimorpha</taxon>
        <taxon>Littorinoidea</taxon>
        <taxon>Littorinidae</taxon>
        <taxon>Littorina</taxon>
    </lineage>
</organism>
<gene>
    <name evidence="3" type="ORF">V1264_010097</name>
</gene>
<keyword evidence="2" id="KW-0812">Transmembrane</keyword>
<feature type="region of interest" description="Disordered" evidence="1">
    <location>
        <begin position="345"/>
        <end position="390"/>
    </location>
</feature>
<dbReference type="EMBL" id="JBAMIC010000024">
    <property type="protein sequence ID" value="KAK7090282.1"/>
    <property type="molecule type" value="Genomic_DNA"/>
</dbReference>
<feature type="transmembrane region" description="Helical" evidence="2">
    <location>
        <begin position="81"/>
        <end position="99"/>
    </location>
</feature>
<feature type="transmembrane region" description="Helical" evidence="2">
    <location>
        <begin position="34"/>
        <end position="61"/>
    </location>
</feature>
<name>A0AAN9ANR2_9CAEN</name>
<feature type="transmembrane region" description="Helical" evidence="2">
    <location>
        <begin position="106"/>
        <end position="124"/>
    </location>
</feature>
<evidence type="ECO:0000313" key="3">
    <source>
        <dbReference type="EMBL" id="KAK7090282.1"/>
    </source>
</evidence>
<comment type="caution">
    <text evidence="3">The sequence shown here is derived from an EMBL/GenBank/DDBJ whole genome shotgun (WGS) entry which is preliminary data.</text>
</comment>
<keyword evidence="2" id="KW-1133">Transmembrane helix</keyword>
<keyword evidence="4" id="KW-1185">Reference proteome</keyword>
<sequence>MGRRCGRGRRQHDLDLADLELHESRSLLMYLTRLLFVTIVLSCCVIFCVSLLLLVQCRHAVTPMEGLVEESHGQCSTLGIPAYYTCLVLLIAVFGFGCVGRRVSGLLLVAVSVVAMVIAVVVVVTQDCSQDVSAVLDSLVAKLAHCGLYSSATNRTSVAWMYPAQFQRFDFLSDSSVLAACRDTAVGFNSLCGQHIDVHITMSQRHKINHTGLQLCARNMTDTLHALCMQDSEVGFPILLSAPVFFIVIGAGLVYIKHKEERRRLKAGVSISSVGTSTERGAASSHPSSGRHVLSAWLTSLCTANSLCFTCLLRGNQCPCCSSLSPSTTTTIVNHASPSRVSFNLTEMGRNDDDNEQEEVEVEQGGEREVRTSRRHRMPKSRSKSRSLSHTDEELHLIDDFV</sequence>
<dbReference type="Proteomes" id="UP001374579">
    <property type="component" value="Unassembled WGS sequence"/>
</dbReference>
<reference evidence="3 4" key="1">
    <citation type="submission" date="2024-02" db="EMBL/GenBank/DDBJ databases">
        <title>Chromosome-scale genome assembly of the rough periwinkle Littorina saxatilis.</title>
        <authorList>
            <person name="De Jode A."/>
            <person name="Faria R."/>
            <person name="Formenti G."/>
            <person name="Sims Y."/>
            <person name="Smith T.P."/>
            <person name="Tracey A."/>
            <person name="Wood J.M.D."/>
            <person name="Zagrodzka Z.B."/>
            <person name="Johannesson K."/>
            <person name="Butlin R.K."/>
            <person name="Leder E.H."/>
        </authorList>
    </citation>
    <scope>NUCLEOTIDE SEQUENCE [LARGE SCALE GENOMIC DNA]</scope>
    <source>
        <strain evidence="3">Snail1</strain>
        <tissue evidence="3">Muscle</tissue>
    </source>
</reference>